<keyword evidence="4" id="KW-0325">Glycoprotein</keyword>
<evidence type="ECO:0000256" key="3">
    <source>
        <dbReference type="ARBA" id="ARBA00023157"/>
    </source>
</evidence>
<dbReference type="AlphaFoldDB" id="A0A6A0GR67"/>
<sequence>MCGRGYHGDATGQTPNDCLLCACPIPALSNKCDSSFADSCIVEVGRPPTCSCQPGYVGQQCQQCAPGHYGNPRAIGHYGNPRAIGSFCQECRCNGNIDPEDPYACDDITGRCLRCLNHTAGDACEVCENSYYGDAIGRKDCR</sequence>
<dbReference type="Pfam" id="PF24973">
    <property type="entry name" value="EGF_LMN_ATRN"/>
    <property type="match status" value="1"/>
</dbReference>
<gene>
    <name evidence="8" type="ORF">HAZT_HAZT012019</name>
</gene>
<evidence type="ECO:0000256" key="6">
    <source>
        <dbReference type="PROSITE-ProRule" id="PRU00460"/>
    </source>
</evidence>
<feature type="disulfide bond" evidence="6">
    <location>
        <begin position="127"/>
        <end position="141"/>
    </location>
</feature>
<dbReference type="Proteomes" id="UP000711488">
    <property type="component" value="Unassembled WGS sequence"/>
</dbReference>
<dbReference type="FunFam" id="2.10.25.10:FF:000051">
    <property type="entry name" value="Laminin subunit alpha 4"/>
    <property type="match status" value="1"/>
</dbReference>
<dbReference type="InterPro" id="IPR000742">
    <property type="entry name" value="EGF"/>
</dbReference>
<keyword evidence="2" id="KW-0677">Repeat</keyword>
<feature type="domain" description="Laminin EGF-like" evidence="7">
    <location>
        <begin position="91"/>
        <end position="142"/>
    </location>
</feature>
<feature type="domain" description="Laminin EGF-like" evidence="7">
    <location>
        <begin position="21"/>
        <end position="90"/>
    </location>
</feature>
<dbReference type="PROSITE" id="PS01248">
    <property type="entry name" value="EGF_LAM_1"/>
    <property type="match status" value="1"/>
</dbReference>
<reference evidence="8" key="3">
    <citation type="submission" date="2019-06" db="EMBL/GenBank/DDBJ databases">
        <authorList>
            <person name="Poynton C."/>
            <person name="Hasenbein S."/>
            <person name="Benoit J.B."/>
            <person name="Sepulveda M.S."/>
            <person name="Poelchau M.F."/>
            <person name="Murali S.C."/>
            <person name="Chen S."/>
            <person name="Glastad K.M."/>
            <person name="Werren J.H."/>
            <person name="Vineis J.H."/>
            <person name="Bowen J.L."/>
            <person name="Friedrich M."/>
            <person name="Jones J."/>
            <person name="Robertson H.M."/>
            <person name="Feyereisen R."/>
            <person name="Mechler-Hickson A."/>
            <person name="Mathers N."/>
            <person name="Lee C.E."/>
            <person name="Colbourne J.K."/>
            <person name="Biales A."/>
            <person name="Johnston J.S."/>
            <person name="Wellborn G.A."/>
            <person name="Rosendale A.J."/>
            <person name="Cridge A.G."/>
            <person name="Munoz-Torres M.C."/>
            <person name="Bain P.A."/>
            <person name="Manny A.R."/>
            <person name="Major K.M."/>
            <person name="Lambert F.N."/>
            <person name="Vulpe C.D."/>
            <person name="Tuck P."/>
            <person name="Blalock B.J."/>
            <person name="Lin Y.-Y."/>
            <person name="Smith M.E."/>
            <person name="Ochoa-Acuna H."/>
            <person name="Chen M.-J.M."/>
            <person name="Childers C.P."/>
            <person name="Qu J."/>
            <person name="Dugan S."/>
            <person name="Lee S.L."/>
            <person name="Chao H."/>
            <person name="Dinh H."/>
            <person name="Han Y."/>
            <person name="Doddapaneni H."/>
            <person name="Worley K.C."/>
            <person name="Muzny D.M."/>
            <person name="Gibbs R.A."/>
            <person name="Richards S."/>
        </authorList>
    </citation>
    <scope>NUCLEOTIDE SEQUENCE</scope>
    <source>
        <strain evidence="8">HAZT.00-mixed</strain>
        <tissue evidence="8">Whole organism</tissue>
    </source>
</reference>
<name>A0A6A0GR67_HYAAZ</name>
<dbReference type="GO" id="GO:0009888">
    <property type="term" value="P:tissue development"/>
    <property type="evidence" value="ECO:0007669"/>
    <property type="project" value="TreeGrafter"/>
</dbReference>
<keyword evidence="1" id="KW-0732">Signal</keyword>
<keyword evidence="5 6" id="KW-0424">Laminin EGF-like domain</keyword>
<organism evidence="8">
    <name type="scientific">Hyalella azteca</name>
    <name type="common">Amphipod</name>
    <dbReference type="NCBI Taxonomy" id="294128"/>
    <lineage>
        <taxon>Eukaryota</taxon>
        <taxon>Metazoa</taxon>
        <taxon>Ecdysozoa</taxon>
        <taxon>Arthropoda</taxon>
        <taxon>Crustacea</taxon>
        <taxon>Multicrustacea</taxon>
        <taxon>Malacostraca</taxon>
        <taxon>Eumalacostraca</taxon>
        <taxon>Peracarida</taxon>
        <taxon>Amphipoda</taxon>
        <taxon>Senticaudata</taxon>
        <taxon>Talitrida</taxon>
        <taxon>Talitroidea</taxon>
        <taxon>Hyalellidae</taxon>
        <taxon>Hyalella</taxon>
    </lineage>
</organism>
<comment type="caution">
    <text evidence="8">The sequence shown here is derived from an EMBL/GenBank/DDBJ whole genome shotgun (WGS) entry which is preliminary data.</text>
</comment>
<evidence type="ECO:0000259" key="7">
    <source>
        <dbReference type="PROSITE" id="PS50027"/>
    </source>
</evidence>
<reference evidence="8" key="2">
    <citation type="journal article" date="2018" name="Environ. Sci. Technol.">
        <title>The Toxicogenome of Hyalella azteca: A Model for Sediment Ecotoxicology and Evolutionary Toxicology.</title>
        <authorList>
            <person name="Poynton H.C."/>
            <person name="Hasenbein S."/>
            <person name="Benoit J.B."/>
            <person name="Sepulveda M.S."/>
            <person name="Poelchau M.F."/>
            <person name="Hughes D.S.T."/>
            <person name="Murali S.C."/>
            <person name="Chen S."/>
            <person name="Glastad K.M."/>
            <person name="Goodisman M.A.D."/>
            <person name="Werren J.H."/>
            <person name="Vineis J.H."/>
            <person name="Bowen J.L."/>
            <person name="Friedrich M."/>
            <person name="Jones J."/>
            <person name="Robertson H.M."/>
            <person name="Feyereisen R."/>
            <person name="Mechler-Hickson A."/>
            <person name="Mathers N."/>
            <person name="Lee C.E."/>
            <person name="Colbourne J.K."/>
            <person name="Biales A."/>
            <person name="Johnston J.S."/>
            <person name="Wellborn G.A."/>
            <person name="Rosendale A.J."/>
            <person name="Cridge A.G."/>
            <person name="Munoz-Torres M.C."/>
            <person name="Bain P.A."/>
            <person name="Manny A.R."/>
            <person name="Major K.M."/>
            <person name="Lambert F.N."/>
            <person name="Vulpe C.D."/>
            <person name="Tuck P."/>
            <person name="Blalock B.J."/>
            <person name="Lin Y.Y."/>
            <person name="Smith M.E."/>
            <person name="Ochoa-Acuna H."/>
            <person name="Chen M.M."/>
            <person name="Childers C.P."/>
            <person name="Qu J."/>
            <person name="Dugan S."/>
            <person name="Lee S.L."/>
            <person name="Chao H."/>
            <person name="Dinh H."/>
            <person name="Han Y."/>
            <person name="Doddapaneni H."/>
            <person name="Worley K.C."/>
            <person name="Muzny D.M."/>
            <person name="Gibbs R.A."/>
            <person name="Richards S."/>
        </authorList>
    </citation>
    <scope>NUCLEOTIDE SEQUENCE</scope>
    <source>
        <strain evidence="8">HAZT.00-mixed</strain>
        <tissue evidence="8">Whole organism</tissue>
    </source>
</reference>
<dbReference type="InterPro" id="IPR050440">
    <property type="entry name" value="Laminin/Netrin_ECM"/>
</dbReference>
<dbReference type="Gene3D" id="2.10.25.10">
    <property type="entry name" value="Laminin"/>
    <property type="match status" value="2"/>
</dbReference>
<dbReference type="PROSITE" id="PS00022">
    <property type="entry name" value="EGF_1"/>
    <property type="match status" value="1"/>
</dbReference>
<dbReference type="PANTHER" id="PTHR10574:SF444">
    <property type="entry name" value="BASEMENT MEMBRANE-SPECIFIC HEPARAN SULFATE PROTEOGLYCAN CORE PROTEIN"/>
    <property type="match status" value="1"/>
</dbReference>
<dbReference type="SMART" id="SM00180">
    <property type="entry name" value="EGF_Lam"/>
    <property type="match status" value="2"/>
</dbReference>
<dbReference type="PANTHER" id="PTHR10574">
    <property type="entry name" value="NETRIN/LAMININ-RELATED"/>
    <property type="match status" value="1"/>
</dbReference>
<dbReference type="InterPro" id="IPR002049">
    <property type="entry name" value="LE_dom"/>
</dbReference>
<evidence type="ECO:0000313" key="8">
    <source>
        <dbReference type="EMBL" id="KAA0185040.1"/>
    </source>
</evidence>
<evidence type="ECO:0000256" key="4">
    <source>
        <dbReference type="ARBA" id="ARBA00023180"/>
    </source>
</evidence>
<keyword evidence="3 6" id="KW-1015">Disulfide bond</keyword>
<dbReference type="EMBL" id="JQDR03016599">
    <property type="protein sequence ID" value="KAA0185040.1"/>
    <property type="molecule type" value="Genomic_DNA"/>
</dbReference>
<feature type="disulfide bond" evidence="6">
    <location>
        <begin position="115"/>
        <end position="124"/>
    </location>
</feature>
<protein>
    <recommendedName>
        <fullName evidence="7">Laminin EGF-like domain-containing protein</fullName>
    </recommendedName>
</protein>
<comment type="caution">
    <text evidence="6">Lacks conserved residue(s) required for the propagation of feature annotation.</text>
</comment>
<dbReference type="InterPro" id="IPR056863">
    <property type="entry name" value="LMN_ATRN_NET-like_EGF"/>
</dbReference>
<reference evidence="8" key="1">
    <citation type="submission" date="2014-08" db="EMBL/GenBank/DDBJ databases">
        <authorList>
            <person name="Murali S."/>
            <person name="Richards S."/>
            <person name="Bandaranaike D."/>
            <person name="Bellair M."/>
            <person name="Blankenburg K."/>
            <person name="Chao H."/>
            <person name="Dinh H."/>
            <person name="Doddapaneni H."/>
            <person name="Dugan-Rocha S."/>
            <person name="Elkadiri S."/>
            <person name="Gnanaolivu R."/>
            <person name="Hughes D."/>
            <person name="Lee S."/>
            <person name="Li M."/>
            <person name="Ming W."/>
            <person name="Munidasa M."/>
            <person name="Muniz J."/>
            <person name="Nguyen L."/>
            <person name="Osuji N."/>
            <person name="Pu L.-L."/>
            <person name="Puazo M."/>
            <person name="Skinner E."/>
            <person name="Qu C."/>
            <person name="Quiroz J."/>
            <person name="Raj R."/>
            <person name="Weissenberger G."/>
            <person name="Xin Y."/>
            <person name="Zou X."/>
            <person name="Han Y."/>
            <person name="Worley K."/>
            <person name="Muzny D."/>
            <person name="Gibbs R."/>
        </authorList>
    </citation>
    <scope>NUCLEOTIDE SEQUENCE</scope>
    <source>
        <strain evidence="8">HAZT.00-mixed</strain>
        <tissue evidence="8">Whole organism</tissue>
    </source>
</reference>
<dbReference type="CDD" id="cd00055">
    <property type="entry name" value="EGF_Lam"/>
    <property type="match status" value="2"/>
</dbReference>
<accession>A0A6A0GR67</accession>
<dbReference type="Pfam" id="PF00053">
    <property type="entry name" value="EGF_laminin"/>
    <property type="match status" value="1"/>
</dbReference>
<feature type="non-terminal residue" evidence="8">
    <location>
        <position position="142"/>
    </location>
</feature>
<evidence type="ECO:0000256" key="2">
    <source>
        <dbReference type="ARBA" id="ARBA00022737"/>
    </source>
</evidence>
<feature type="disulfide bond" evidence="6">
    <location>
        <begin position="52"/>
        <end position="61"/>
    </location>
</feature>
<dbReference type="SUPFAM" id="SSF57196">
    <property type="entry name" value="EGF/Laminin"/>
    <property type="match status" value="2"/>
</dbReference>
<proteinExistence type="predicted"/>
<evidence type="ECO:0000256" key="5">
    <source>
        <dbReference type="ARBA" id="ARBA00023292"/>
    </source>
</evidence>
<evidence type="ECO:0000256" key="1">
    <source>
        <dbReference type="ARBA" id="ARBA00022729"/>
    </source>
</evidence>
<dbReference type="PROSITE" id="PS50027">
    <property type="entry name" value="EGF_LAM_2"/>
    <property type="match status" value="2"/>
</dbReference>
<dbReference type="GO" id="GO:0009887">
    <property type="term" value="P:animal organ morphogenesis"/>
    <property type="evidence" value="ECO:0007669"/>
    <property type="project" value="TreeGrafter"/>
</dbReference>